<dbReference type="STRING" id="123822.B0188_05685"/>
<dbReference type="Proteomes" id="UP000190023">
    <property type="component" value="Unassembled WGS sequence"/>
</dbReference>
<dbReference type="GO" id="GO:0003677">
    <property type="term" value="F:DNA binding"/>
    <property type="evidence" value="ECO:0007669"/>
    <property type="project" value="InterPro"/>
</dbReference>
<dbReference type="SUPFAM" id="SSF47413">
    <property type="entry name" value="lambda repressor-like DNA-binding domains"/>
    <property type="match status" value="1"/>
</dbReference>
<keyword evidence="2" id="KW-1185">Reference proteome</keyword>
<sequence>MLGEMLLENIEMYVNENIAIPDPLPVEQGQYAVMLPTLVEAKVLLHNARVKRGLNKSELGRLTGISAVEMGRILDPRHGTKIEAVDRIMQVLETPLRLSV</sequence>
<organism evidence="1 2">
    <name type="scientific">[Haemophilus] felis</name>
    <dbReference type="NCBI Taxonomy" id="123822"/>
    <lineage>
        <taxon>Bacteria</taxon>
        <taxon>Pseudomonadati</taxon>
        <taxon>Pseudomonadota</taxon>
        <taxon>Gammaproteobacteria</taxon>
        <taxon>Pasteurellales</taxon>
        <taxon>Pasteurellaceae</taxon>
    </lineage>
</organism>
<proteinExistence type="predicted"/>
<evidence type="ECO:0000313" key="2">
    <source>
        <dbReference type="Proteomes" id="UP000190023"/>
    </source>
</evidence>
<accession>A0A1T0B214</accession>
<evidence type="ECO:0000313" key="1">
    <source>
        <dbReference type="EMBL" id="OOS04188.1"/>
    </source>
</evidence>
<comment type="caution">
    <text evidence="1">The sequence shown here is derived from an EMBL/GenBank/DDBJ whole genome shotgun (WGS) entry which is preliminary data.</text>
</comment>
<dbReference type="AlphaFoldDB" id="A0A1T0B214"/>
<dbReference type="EMBL" id="MUYB01000021">
    <property type="protein sequence ID" value="OOS04188.1"/>
    <property type="molecule type" value="Genomic_DNA"/>
</dbReference>
<reference evidence="1 2" key="1">
    <citation type="submission" date="2017-02" db="EMBL/GenBank/DDBJ databases">
        <title>Draft genome sequence of Haemophilus felis CCUG 31170 type strain.</title>
        <authorList>
            <person name="Engstrom-Jakobsson H."/>
            <person name="Salva-Serra F."/>
            <person name="Thorell K."/>
            <person name="Gonzales-Siles L."/>
            <person name="Karlsson R."/>
            <person name="Boulund F."/>
            <person name="Engstrand L."/>
            <person name="Kristiansson E."/>
            <person name="Moore E."/>
        </authorList>
    </citation>
    <scope>NUCLEOTIDE SEQUENCE [LARGE SCALE GENOMIC DNA]</scope>
    <source>
        <strain evidence="1 2">CCUG 31170</strain>
    </source>
</reference>
<protein>
    <submittedName>
        <fullName evidence="1">Uncharacterized protein</fullName>
    </submittedName>
</protein>
<name>A0A1T0B214_9PAST</name>
<gene>
    <name evidence="1" type="ORF">B0188_05685</name>
</gene>
<dbReference type="InterPro" id="IPR010982">
    <property type="entry name" value="Lambda_DNA-bd_dom_sf"/>
</dbReference>